<evidence type="ECO:0000313" key="3">
    <source>
        <dbReference type="Proteomes" id="UP000236919"/>
    </source>
</evidence>
<evidence type="ECO:0000313" key="2">
    <source>
        <dbReference type="EMBL" id="POR55189.1"/>
    </source>
</evidence>
<dbReference type="AlphaFoldDB" id="A0A2S4MKR0"/>
<reference evidence="2 3" key="1">
    <citation type="submission" date="2018-01" db="EMBL/GenBank/DDBJ databases">
        <title>Genomic Encyclopedia of Type Strains, Phase III (KMG-III): the genomes of soil and plant-associated and newly described type strains.</title>
        <authorList>
            <person name="Whitman W."/>
        </authorList>
    </citation>
    <scope>NUCLEOTIDE SEQUENCE [LARGE SCALE GENOMIC DNA]</scope>
    <source>
        <strain evidence="2 3">1131</strain>
    </source>
</reference>
<keyword evidence="1" id="KW-0472">Membrane</keyword>
<name>A0A2S4MKR0_9HYPH</name>
<dbReference type="EMBL" id="PQFZ01000002">
    <property type="protein sequence ID" value="POR55189.1"/>
    <property type="molecule type" value="Genomic_DNA"/>
</dbReference>
<dbReference type="Proteomes" id="UP000236919">
    <property type="component" value="Unassembled WGS sequence"/>
</dbReference>
<protein>
    <submittedName>
        <fullName evidence="2">Uncharacterized protein</fullName>
    </submittedName>
</protein>
<keyword evidence="1" id="KW-1133">Transmembrane helix</keyword>
<sequence>MPFGPDVARAGAPEVQRPAWPVWTAAFLASALVLGGVLFGFVVALDPFGLRVRAGVPARPLMDLNQRYMYPQLVRSGAFDSGVLGTSTMRLLDPAILSRSIGGHFANLAMNAATPWEQVQMADLFARTIKAPKAVIWGLDLTWCEGDATAPAKRLTPRPFPPWLYDDASWADAPRQLNLTTLEISARLLAHRLGYLPARIRGDGYEVFTPPEASYDLARARSHLYADNHGLAPDLTPLSPPAPVSETERQGWRFPALAWLDEALSLFPADTSKLIVLPPTHVVARPREGTVAAQRYNACKAALHGLAARQRATIVDYAHGSAVTQIDENYWDPLHFRLPIARRVEADLATVSHGEALAPDGAAWVSRPPR</sequence>
<keyword evidence="1" id="KW-0812">Transmembrane</keyword>
<gene>
    <name evidence="2" type="ORF">CYD53_10274</name>
</gene>
<organism evidence="2 3">
    <name type="scientific">Bosea psychrotolerans</name>
    <dbReference type="NCBI Taxonomy" id="1871628"/>
    <lineage>
        <taxon>Bacteria</taxon>
        <taxon>Pseudomonadati</taxon>
        <taxon>Pseudomonadota</taxon>
        <taxon>Alphaproteobacteria</taxon>
        <taxon>Hyphomicrobiales</taxon>
        <taxon>Boseaceae</taxon>
        <taxon>Bosea</taxon>
    </lineage>
</organism>
<feature type="transmembrane region" description="Helical" evidence="1">
    <location>
        <begin position="20"/>
        <end position="45"/>
    </location>
</feature>
<proteinExistence type="predicted"/>
<evidence type="ECO:0000256" key="1">
    <source>
        <dbReference type="SAM" id="Phobius"/>
    </source>
</evidence>
<keyword evidence="3" id="KW-1185">Reference proteome</keyword>
<comment type="caution">
    <text evidence="2">The sequence shown here is derived from an EMBL/GenBank/DDBJ whole genome shotgun (WGS) entry which is preliminary data.</text>
</comment>
<accession>A0A2S4MKR0</accession>